<dbReference type="Proteomes" id="UP000663193">
    <property type="component" value="Chromosome 3"/>
</dbReference>
<dbReference type="Pfam" id="PF15891">
    <property type="entry name" value="Nuc_deoxyri_tr2"/>
    <property type="match status" value="1"/>
</dbReference>
<gene>
    <name evidence="2" type="ORF">JI435_036390</name>
</gene>
<feature type="region of interest" description="Disordered" evidence="1">
    <location>
        <begin position="344"/>
        <end position="403"/>
    </location>
</feature>
<sequence>MSLASDQSSCAYTFPFTRSLTFPKSAKSSALGRVRQISAQLTRSNTLASTAGDSEEMANDTVTSPNGEEKPGAIAPVETIDPETGLPELAKCKDGYKRCPICKVDKLMTEEEIERKKKAGNLNDVDVPDTLLQLTNANAKAPNPPLKRHKDFQHCLPPTEPKWNNKFALFTAGSIEMGAAIQWQTLLVKHLEDLPITICNPRRGTWDPQIQPKKGDPNFYEQVNWELNSLAKVDVIVFFFDCNTSSPITLLELGLWASSGKVIVCCDQRYWKQGNVEMVCERYNIPYVFSFHHLIPALKKFMALKGFDSSKGKCAEFPKEEARPKSTICAKKDMWWLEFQDTKEEQEAKKTRGVKDAEQAAKDDAKAQEERYKANPDQKKADDEKLEEKRRKNVENALMEGGA</sequence>
<dbReference type="InterPro" id="IPR039470">
    <property type="entry name" value="Nuc_deoxyri_tr2"/>
</dbReference>
<evidence type="ECO:0000313" key="2">
    <source>
        <dbReference type="EMBL" id="QRC93409.1"/>
    </source>
</evidence>
<evidence type="ECO:0000313" key="3">
    <source>
        <dbReference type="Proteomes" id="UP000663193"/>
    </source>
</evidence>
<proteinExistence type="predicted"/>
<organism evidence="2 3">
    <name type="scientific">Phaeosphaeria nodorum (strain SN15 / ATCC MYA-4574 / FGSC 10173)</name>
    <name type="common">Glume blotch fungus</name>
    <name type="synonym">Parastagonospora nodorum</name>
    <dbReference type="NCBI Taxonomy" id="321614"/>
    <lineage>
        <taxon>Eukaryota</taxon>
        <taxon>Fungi</taxon>
        <taxon>Dikarya</taxon>
        <taxon>Ascomycota</taxon>
        <taxon>Pezizomycotina</taxon>
        <taxon>Dothideomycetes</taxon>
        <taxon>Pleosporomycetidae</taxon>
        <taxon>Pleosporales</taxon>
        <taxon>Pleosporineae</taxon>
        <taxon>Phaeosphaeriaceae</taxon>
        <taxon>Parastagonospora</taxon>
    </lineage>
</organism>
<dbReference type="AlphaFoldDB" id="A0A7U2EYR7"/>
<dbReference type="EMBL" id="CP069025">
    <property type="protein sequence ID" value="QRC93409.1"/>
    <property type="molecule type" value="Genomic_DNA"/>
</dbReference>
<dbReference type="VEuPathDB" id="FungiDB:JI435_036390"/>
<evidence type="ECO:0000256" key="1">
    <source>
        <dbReference type="SAM" id="MobiDB-lite"/>
    </source>
</evidence>
<name>A0A7U2EYR7_PHANO</name>
<dbReference type="Gene3D" id="3.40.50.450">
    <property type="match status" value="1"/>
</dbReference>
<feature type="region of interest" description="Disordered" evidence="1">
    <location>
        <begin position="44"/>
        <end position="81"/>
    </location>
</feature>
<protein>
    <submittedName>
        <fullName evidence="2">Uncharacterized protein</fullName>
    </submittedName>
</protein>
<accession>A0A7U2EYR7</accession>
<feature type="compositionally biased region" description="Basic and acidic residues" evidence="1">
    <location>
        <begin position="344"/>
        <end position="394"/>
    </location>
</feature>
<dbReference type="OrthoDB" id="2893324at2759"/>
<keyword evidence="3" id="KW-1185">Reference proteome</keyword>
<reference evidence="3" key="1">
    <citation type="journal article" date="2021" name="BMC Genomics">
        <title>Chromosome-level genome assembly and manually-curated proteome of model necrotroph Parastagonospora nodorum Sn15 reveals a genome-wide trove of candidate effector homologs, and redundancy of virulence-related functions within an accessory chromosome.</title>
        <authorList>
            <person name="Bertazzoni S."/>
            <person name="Jones D.A.B."/>
            <person name="Phan H.T."/>
            <person name="Tan K.-C."/>
            <person name="Hane J.K."/>
        </authorList>
    </citation>
    <scope>NUCLEOTIDE SEQUENCE [LARGE SCALE GENOMIC DNA]</scope>
    <source>
        <strain evidence="3">SN15 / ATCC MYA-4574 / FGSC 10173)</strain>
    </source>
</reference>